<keyword evidence="2" id="KW-1185">Reference proteome</keyword>
<dbReference type="Proteomes" id="UP000280726">
    <property type="component" value="Unassembled WGS sequence"/>
</dbReference>
<evidence type="ECO:0000313" key="1">
    <source>
        <dbReference type="EMBL" id="RPF28923.1"/>
    </source>
</evidence>
<reference evidence="1 2" key="1">
    <citation type="submission" date="2018-11" db="EMBL/GenBank/DDBJ databases">
        <title>Sequencing the genomes of 1000 actinobacteria strains.</title>
        <authorList>
            <person name="Klenk H.-P."/>
        </authorList>
    </citation>
    <scope>NUCLEOTIDE SEQUENCE [LARGE SCALE GENOMIC DNA]</scope>
    <source>
        <strain evidence="1 2">DSM 14418</strain>
    </source>
</reference>
<dbReference type="AlphaFoldDB" id="A0A3N4Z9Y6"/>
<name>A0A3N4Z9Y6_9MICO</name>
<comment type="caution">
    <text evidence="1">The sequence shown here is derived from an EMBL/GenBank/DDBJ whole genome shotgun (WGS) entry which is preliminary data.</text>
</comment>
<protein>
    <submittedName>
        <fullName evidence="1">Uncharacterized protein</fullName>
    </submittedName>
</protein>
<dbReference type="EMBL" id="RKRA01000001">
    <property type="protein sequence ID" value="RPF28923.1"/>
    <property type="molecule type" value="Genomic_DNA"/>
</dbReference>
<proteinExistence type="predicted"/>
<dbReference type="RefSeq" id="WP_123919499.1">
    <property type="nucleotide sequence ID" value="NZ_RKRA01000001.1"/>
</dbReference>
<evidence type="ECO:0000313" key="2">
    <source>
        <dbReference type="Proteomes" id="UP000280726"/>
    </source>
</evidence>
<sequence>MTAVWGYDPAQAGVDQARSRLERAEVELTDEAAERGLEIAQDALHDLTTAPPAPATELFVEQVVVAVAMRERYHEPDLQRVEAAAYLGVARWFFNSLWHDHP</sequence>
<organism evidence="1 2">
    <name type="scientific">Georgenia muralis</name>
    <dbReference type="NCBI Taxonomy" id="154117"/>
    <lineage>
        <taxon>Bacteria</taxon>
        <taxon>Bacillati</taxon>
        <taxon>Actinomycetota</taxon>
        <taxon>Actinomycetes</taxon>
        <taxon>Micrococcales</taxon>
        <taxon>Bogoriellaceae</taxon>
        <taxon>Georgenia</taxon>
    </lineage>
</organism>
<gene>
    <name evidence="1" type="ORF">EDD32_3474</name>
</gene>
<accession>A0A3N4Z9Y6</accession>